<feature type="transmembrane region" description="Helical" evidence="1">
    <location>
        <begin position="225"/>
        <end position="247"/>
    </location>
</feature>
<evidence type="ECO:0008006" key="4">
    <source>
        <dbReference type="Google" id="ProtNLM"/>
    </source>
</evidence>
<keyword evidence="3" id="KW-1185">Reference proteome</keyword>
<feature type="transmembrane region" description="Helical" evidence="1">
    <location>
        <begin position="398"/>
        <end position="417"/>
    </location>
</feature>
<feature type="transmembrane region" description="Helical" evidence="1">
    <location>
        <begin position="259"/>
        <end position="277"/>
    </location>
</feature>
<name>A0ABU4A0B4_9SPHN</name>
<dbReference type="Proteomes" id="UP001185984">
    <property type="component" value="Unassembled WGS sequence"/>
</dbReference>
<evidence type="ECO:0000313" key="3">
    <source>
        <dbReference type="Proteomes" id="UP001185984"/>
    </source>
</evidence>
<reference evidence="3" key="1">
    <citation type="journal article" date="2022" name="J Environ Chem Eng">
        <title>Biodegradation of petroleum oil using a constructed nonpathogenic and heavy metal-tolerant bacterial consortium isolated from marine sponges.</title>
        <authorList>
            <person name="Dechsakulwatana C."/>
            <person name="Rungsihiranrut A."/>
            <person name="Muangchinda C."/>
            <person name="Ningthoujam R."/>
            <person name="Klankeo P."/>
            <person name="Pinyakong O."/>
        </authorList>
    </citation>
    <scope>NUCLEOTIDE SEQUENCE [LARGE SCALE GENOMIC DNA]</scope>
    <source>
        <strain evidence="3">MO2-4</strain>
    </source>
</reference>
<feature type="transmembrane region" description="Helical" evidence="1">
    <location>
        <begin position="12"/>
        <end position="31"/>
    </location>
</feature>
<feature type="transmembrane region" description="Helical" evidence="1">
    <location>
        <begin position="424"/>
        <end position="448"/>
    </location>
</feature>
<sequence>MASLPAPDPRRAALWALLAWLICGVLTIWLAHGRFPTLAFRDPDDAMRLVQVRDWINGQPFLDVSQHRVNPPLGGPMHWSRIVDMPIAGLILLLRPLIGSAAAELAACIAVPLLLLGGLVAALFTAARRMASDAVALLSVLLLLTSPSILVQFAPLRIDHHGWQILLAGVALLGALDARPVRGGLIAGLALALWLQISSEALPYAALFAAVLALRSWIDQPQAPRFIAFSIILGGGALTLLVLLRGATAPFVTQCDALSFAYVWPLVALAAATALAGRLIGLSSGGRRLVVAAIGGGAAVITFLATSGPCLSGDPFAALGPLAYRLWYLKVLEGRPIWAQDLAMRGVILLPALLGLGGALVAASRASLAGRMRWLMLALLLIGAMLVSLMVMRALSVAHLFALPGIAWLLIALWRSVQRSRLSVVRVIGSAALIVLTPAGLSAAWVALAAPPATEKKESASCRDAATLAALDRLPPATLFAPIDIGPDILLRTRHSVIATAHHRNAVGLATVIAGFVATPQEAQGVIGRTRATYLVTCDAIVEMTYYARENLSGLAAMLKQGSAPPWLEPLPGEGRLQVWRIRRAGS</sequence>
<feature type="transmembrane region" description="Helical" evidence="1">
    <location>
        <begin position="201"/>
        <end position="218"/>
    </location>
</feature>
<feature type="transmembrane region" description="Helical" evidence="1">
    <location>
        <begin position="374"/>
        <end position="392"/>
    </location>
</feature>
<protein>
    <recommendedName>
        <fullName evidence="4">AcrB/AcrD/AcrF family protein</fullName>
    </recommendedName>
</protein>
<feature type="transmembrane region" description="Helical" evidence="1">
    <location>
        <begin position="105"/>
        <end position="128"/>
    </location>
</feature>
<proteinExistence type="predicted"/>
<organism evidence="2 3">
    <name type="scientific">Sphingobium naphthae</name>
    <dbReference type="NCBI Taxonomy" id="1886786"/>
    <lineage>
        <taxon>Bacteria</taxon>
        <taxon>Pseudomonadati</taxon>
        <taxon>Pseudomonadota</taxon>
        <taxon>Alphaproteobacteria</taxon>
        <taxon>Sphingomonadales</taxon>
        <taxon>Sphingomonadaceae</taxon>
        <taxon>Sphingobium</taxon>
    </lineage>
</organism>
<evidence type="ECO:0000256" key="1">
    <source>
        <dbReference type="SAM" id="Phobius"/>
    </source>
</evidence>
<keyword evidence="1" id="KW-1133">Transmembrane helix</keyword>
<dbReference type="EMBL" id="JAPTHD010000008">
    <property type="protein sequence ID" value="MDV5825177.1"/>
    <property type="molecule type" value="Genomic_DNA"/>
</dbReference>
<accession>A0ABU4A0B4</accession>
<dbReference type="RefSeq" id="WP_317517796.1">
    <property type="nucleotide sequence ID" value="NZ_JAPTHD010000008.1"/>
</dbReference>
<feature type="transmembrane region" description="Helical" evidence="1">
    <location>
        <begin position="134"/>
        <end position="153"/>
    </location>
</feature>
<keyword evidence="1" id="KW-0472">Membrane</keyword>
<feature type="transmembrane region" description="Helical" evidence="1">
    <location>
        <begin position="342"/>
        <end position="362"/>
    </location>
</feature>
<feature type="transmembrane region" description="Helical" evidence="1">
    <location>
        <begin position="289"/>
        <end position="306"/>
    </location>
</feature>
<gene>
    <name evidence="2" type="ORF">O0R41_16345</name>
</gene>
<comment type="caution">
    <text evidence="2">The sequence shown here is derived from an EMBL/GenBank/DDBJ whole genome shotgun (WGS) entry which is preliminary data.</text>
</comment>
<evidence type="ECO:0000313" key="2">
    <source>
        <dbReference type="EMBL" id="MDV5825177.1"/>
    </source>
</evidence>
<keyword evidence="1" id="KW-0812">Transmembrane</keyword>